<reference evidence="1" key="1">
    <citation type="submission" date="2021-02" db="EMBL/GenBank/DDBJ databases">
        <authorList>
            <person name="Nowell W R."/>
        </authorList>
    </citation>
    <scope>NUCLEOTIDE SEQUENCE</scope>
</reference>
<gene>
    <name evidence="1" type="ORF">SEV965_LOCUS39589</name>
</gene>
<protein>
    <submittedName>
        <fullName evidence="1">Uncharacterized protein</fullName>
    </submittedName>
</protein>
<evidence type="ECO:0000313" key="2">
    <source>
        <dbReference type="Proteomes" id="UP000663889"/>
    </source>
</evidence>
<organism evidence="1 2">
    <name type="scientific">Rotaria sordida</name>
    <dbReference type="NCBI Taxonomy" id="392033"/>
    <lineage>
        <taxon>Eukaryota</taxon>
        <taxon>Metazoa</taxon>
        <taxon>Spiralia</taxon>
        <taxon>Gnathifera</taxon>
        <taxon>Rotifera</taxon>
        <taxon>Eurotatoria</taxon>
        <taxon>Bdelloidea</taxon>
        <taxon>Philodinida</taxon>
        <taxon>Philodinidae</taxon>
        <taxon>Rotaria</taxon>
    </lineage>
</organism>
<proteinExistence type="predicted"/>
<sequence>IVLRVLNEHRGNAPNCIIDLKQLLEK</sequence>
<name>A0A815YKE8_9BILA</name>
<dbReference type="Proteomes" id="UP000663889">
    <property type="component" value="Unassembled WGS sequence"/>
</dbReference>
<feature type="non-terminal residue" evidence="1">
    <location>
        <position position="1"/>
    </location>
</feature>
<dbReference type="AlphaFoldDB" id="A0A815YKE8"/>
<comment type="caution">
    <text evidence="1">The sequence shown here is derived from an EMBL/GenBank/DDBJ whole genome shotgun (WGS) entry which is preliminary data.</text>
</comment>
<accession>A0A815YKE8</accession>
<evidence type="ECO:0000313" key="1">
    <source>
        <dbReference type="EMBL" id="CAF1571158.1"/>
    </source>
</evidence>
<dbReference type="EMBL" id="CAJNOU010015172">
    <property type="protein sequence ID" value="CAF1571158.1"/>
    <property type="molecule type" value="Genomic_DNA"/>
</dbReference>